<evidence type="ECO:0000313" key="3">
    <source>
        <dbReference type="Proteomes" id="UP000366872"/>
    </source>
</evidence>
<dbReference type="AlphaFoldDB" id="A0A6C2U4X9"/>
<reference evidence="2 3" key="1">
    <citation type="submission" date="2019-04" db="EMBL/GenBank/DDBJ databases">
        <authorList>
            <person name="Van Vliet M D."/>
        </authorList>
    </citation>
    <scope>NUCLEOTIDE SEQUENCE [LARGE SCALE GENOMIC DNA]</scope>
    <source>
        <strain evidence="2 3">F1</strain>
    </source>
</reference>
<evidence type="ECO:0000313" key="2">
    <source>
        <dbReference type="EMBL" id="VGO14456.1"/>
    </source>
</evidence>
<keyword evidence="1" id="KW-0732">Signal</keyword>
<accession>A0A6C2U4X9</accession>
<sequence length="236" mass="25387">MKKLIALSCLIASATASGVGELHTFTLHDGTAFNAVVVSCDSREESVVLVKDDGSTVESGLSGFCAADRTYLRQWELCDLFMAPTRFVVVPTYSVDRRWLGEGEDGPQADDPEMVAGVSEHRYYLTLYNLGGVALENLTVDYQVCYSQKCSATHAVSLSPQAPSPAEEEGQVAATHAIAGTLRVARLEAGGWKLYLTDPVSLADANGEFSSGVIRITLGMETPDGRRLSRPIVLPR</sequence>
<feature type="chain" id="PRO_5025369364" evidence="1">
    <location>
        <begin position="19"/>
        <end position="236"/>
    </location>
</feature>
<protein>
    <submittedName>
        <fullName evidence="2">Uncharacterized protein</fullName>
    </submittedName>
</protein>
<name>A0A6C2U4X9_PONDE</name>
<gene>
    <name evidence="2" type="ORF">PDESU_03018</name>
</gene>
<proteinExistence type="predicted"/>
<dbReference type="Proteomes" id="UP000366872">
    <property type="component" value="Unassembled WGS sequence"/>
</dbReference>
<keyword evidence="3" id="KW-1185">Reference proteome</keyword>
<dbReference type="RefSeq" id="WP_136079937.1">
    <property type="nucleotide sequence ID" value="NZ_CAAHFG010000001.1"/>
</dbReference>
<evidence type="ECO:0000256" key="1">
    <source>
        <dbReference type="SAM" id="SignalP"/>
    </source>
</evidence>
<organism evidence="2 3">
    <name type="scientific">Pontiella desulfatans</name>
    <dbReference type="NCBI Taxonomy" id="2750659"/>
    <lineage>
        <taxon>Bacteria</taxon>
        <taxon>Pseudomonadati</taxon>
        <taxon>Kiritimatiellota</taxon>
        <taxon>Kiritimatiellia</taxon>
        <taxon>Kiritimatiellales</taxon>
        <taxon>Pontiellaceae</taxon>
        <taxon>Pontiella</taxon>
    </lineage>
</organism>
<feature type="signal peptide" evidence="1">
    <location>
        <begin position="1"/>
        <end position="18"/>
    </location>
</feature>
<dbReference type="EMBL" id="CAAHFG010000001">
    <property type="protein sequence ID" value="VGO14456.1"/>
    <property type="molecule type" value="Genomic_DNA"/>
</dbReference>
<dbReference type="Gene3D" id="2.30.30.700">
    <property type="entry name" value="SLA1 homology domain 1"/>
    <property type="match status" value="1"/>
</dbReference>